<name>A0A6V2SJV2_EMIHU</name>
<proteinExistence type="predicted"/>
<feature type="compositionally biased region" description="Low complexity" evidence="1">
    <location>
        <begin position="26"/>
        <end position="42"/>
    </location>
</feature>
<protein>
    <recommendedName>
        <fullName evidence="6">Secreted protein</fullName>
    </recommendedName>
</protein>
<sequence>MLLSRLMLPVALAATGLLSGVTAVRPSPHLSPSLPTSPHTSPNHGGAPAHSMLIVLVSTLQHSAGHCGEAMLVSTPLPLLLMMPRTPPGLGSSRLLSSD</sequence>
<evidence type="ECO:0000313" key="4">
    <source>
        <dbReference type="EMBL" id="CAE0561121.1"/>
    </source>
</evidence>
<evidence type="ECO:0008006" key="6">
    <source>
        <dbReference type="Google" id="ProtNLM"/>
    </source>
</evidence>
<dbReference type="AlphaFoldDB" id="A0A6V2SJV2"/>
<evidence type="ECO:0000256" key="1">
    <source>
        <dbReference type="SAM" id="MobiDB-lite"/>
    </source>
</evidence>
<keyword evidence="2" id="KW-0732">Signal</keyword>
<dbReference type="EMBL" id="HBIR01031718">
    <property type="protein sequence ID" value="CAE0561120.1"/>
    <property type="molecule type" value="Transcribed_RNA"/>
</dbReference>
<accession>A0A6V2SJV2</accession>
<dbReference type="EMBL" id="HBIR01031721">
    <property type="protein sequence ID" value="CAE0561125.1"/>
    <property type="molecule type" value="Transcribed_RNA"/>
</dbReference>
<gene>
    <name evidence="3" type="ORF">EHUX00137_LOCUS24602</name>
    <name evidence="4" type="ORF">EHUX00137_LOCUS24603</name>
    <name evidence="5" type="ORF">EHUX00137_LOCUS24605</name>
</gene>
<evidence type="ECO:0000313" key="3">
    <source>
        <dbReference type="EMBL" id="CAE0561120.1"/>
    </source>
</evidence>
<dbReference type="EMBL" id="HBIR01031719">
    <property type="protein sequence ID" value="CAE0561121.1"/>
    <property type="molecule type" value="Transcribed_RNA"/>
</dbReference>
<reference evidence="5" key="1">
    <citation type="submission" date="2021-01" db="EMBL/GenBank/DDBJ databases">
        <authorList>
            <person name="Corre E."/>
            <person name="Pelletier E."/>
            <person name="Niang G."/>
            <person name="Scheremetjew M."/>
            <person name="Finn R."/>
            <person name="Kale V."/>
            <person name="Holt S."/>
            <person name="Cochrane G."/>
            <person name="Meng A."/>
            <person name="Brown T."/>
            <person name="Cohen L."/>
        </authorList>
    </citation>
    <scope>NUCLEOTIDE SEQUENCE</scope>
    <source>
        <strain evidence="5">379</strain>
    </source>
</reference>
<feature type="region of interest" description="Disordered" evidence="1">
    <location>
        <begin position="24"/>
        <end position="48"/>
    </location>
</feature>
<evidence type="ECO:0000256" key="2">
    <source>
        <dbReference type="SAM" id="SignalP"/>
    </source>
</evidence>
<organism evidence="5">
    <name type="scientific">Emiliania huxleyi</name>
    <name type="common">Coccolithophore</name>
    <name type="synonym">Pontosphaera huxleyi</name>
    <dbReference type="NCBI Taxonomy" id="2903"/>
    <lineage>
        <taxon>Eukaryota</taxon>
        <taxon>Haptista</taxon>
        <taxon>Haptophyta</taxon>
        <taxon>Prymnesiophyceae</taxon>
        <taxon>Isochrysidales</taxon>
        <taxon>Noelaerhabdaceae</taxon>
        <taxon>Emiliania</taxon>
    </lineage>
</organism>
<feature type="chain" id="PRO_5036192654" description="Secreted protein" evidence="2">
    <location>
        <begin position="24"/>
        <end position="99"/>
    </location>
</feature>
<evidence type="ECO:0000313" key="5">
    <source>
        <dbReference type="EMBL" id="CAE0561125.1"/>
    </source>
</evidence>
<feature type="signal peptide" evidence="2">
    <location>
        <begin position="1"/>
        <end position="23"/>
    </location>
</feature>